<comment type="similarity">
    <text evidence="14">Belongs to the ABC transporter superfamily. UvrA family.</text>
</comment>
<dbReference type="CDD" id="cd03271">
    <property type="entry name" value="ABC_UvrA_II"/>
    <property type="match status" value="1"/>
</dbReference>
<dbReference type="InterPro" id="IPR003593">
    <property type="entry name" value="AAA+_ATPase"/>
</dbReference>
<dbReference type="InterPro" id="IPR004602">
    <property type="entry name" value="UvrA"/>
</dbReference>
<dbReference type="GO" id="GO:0016887">
    <property type="term" value="F:ATP hydrolysis activity"/>
    <property type="evidence" value="ECO:0007669"/>
    <property type="project" value="InterPro"/>
</dbReference>
<dbReference type="Proteomes" id="UP000229307">
    <property type="component" value="Unassembled WGS sequence"/>
</dbReference>
<keyword evidence="9" id="KW-0862">Zinc</keyword>
<evidence type="ECO:0000256" key="16">
    <source>
        <dbReference type="ARBA" id="ARBA00042156"/>
    </source>
</evidence>
<dbReference type="Pfam" id="PF17760">
    <property type="entry name" value="UvrA_inter"/>
    <property type="match status" value="1"/>
</dbReference>
<evidence type="ECO:0000256" key="5">
    <source>
        <dbReference type="ARBA" id="ARBA00022741"/>
    </source>
</evidence>
<dbReference type="Gene3D" id="1.20.1580.10">
    <property type="entry name" value="ABC transporter ATPase like domain"/>
    <property type="match status" value="2"/>
</dbReference>
<feature type="non-terminal residue" evidence="18">
    <location>
        <position position="1"/>
    </location>
</feature>
<keyword evidence="6" id="KW-0227">DNA damage</keyword>
<evidence type="ECO:0000256" key="8">
    <source>
        <dbReference type="ARBA" id="ARBA00022771"/>
    </source>
</evidence>
<proteinExistence type="inferred from homology"/>
<dbReference type="Gene3D" id="3.40.50.300">
    <property type="entry name" value="P-loop containing nucleotide triphosphate hydrolases"/>
    <property type="match status" value="2"/>
</dbReference>
<dbReference type="GO" id="GO:0003677">
    <property type="term" value="F:DNA binding"/>
    <property type="evidence" value="ECO:0007669"/>
    <property type="project" value="UniProtKB-KW"/>
</dbReference>
<evidence type="ECO:0000256" key="9">
    <source>
        <dbReference type="ARBA" id="ARBA00022833"/>
    </source>
</evidence>
<dbReference type="Gene3D" id="3.30.1490.20">
    <property type="entry name" value="ATP-grasp fold, A domain"/>
    <property type="match status" value="1"/>
</dbReference>
<dbReference type="InterPro" id="IPR017871">
    <property type="entry name" value="ABC_transporter-like_CS"/>
</dbReference>
<dbReference type="PANTHER" id="PTHR43152:SF3">
    <property type="entry name" value="UVRABC SYSTEM PROTEIN A"/>
    <property type="match status" value="1"/>
</dbReference>
<evidence type="ECO:0000256" key="10">
    <source>
        <dbReference type="ARBA" id="ARBA00022840"/>
    </source>
</evidence>
<dbReference type="GO" id="GO:0006289">
    <property type="term" value="P:nucleotide-excision repair"/>
    <property type="evidence" value="ECO:0007669"/>
    <property type="project" value="InterPro"/>
</dbReference>
<accession>A0A2M7S6F2</accession>
<sequence length="925" mass="102813">DTLYAEGQRRYVESLSAYARQFLEQMEKPSVDEITGLSPAIAIQQRAASHNPRSTVATVTEIYDYLRVLFARIGVPFCYKCGRKIQRQSVDEIISQIMQSSVIRHTSHDIRRPTSDGRIDILGPLIRGRKGEYRDIVEDVKKQGFIRVRIDGTIYDISEELPRLAKYKKHDIEVVVDRIALTPENRNRLADSLETALKIGKGLVMIQFHREKIPLNPPLLKGEKGGLRHPTSDARRPTLLFSEQLSCPKCSINYEEISPRSFSFNSPYGACPGCLGLGAKMVVDPDLVVPDKNKSVNDGAIEPWSKGMGFYRWKAAASNWYLSMIEDIAKKRRIDLDVPFARLPKEHQNILLVGSPEDNFEGVITNLERRYKETDSENVRRDIYEKYISYVTCSACKGDRLKPESLSVRINGRNISEIARMPVKSLFEFFADLKLNEQERVIAREVIKEIRARLGFLVDVGLDYLTLDRTAETLSGGEAQRVHLATQIGSGLVGVLYILDEPTIGLHQRDNKKLLSTLVSLRNLGNTVIVVEHDKETIMSADHVIDLGPGPGIHGGRIVAEGTVSDIIKCPGSLTGKYLKGELAIKVPGARRKPAGFITIEGASQFNLKDITAKIPLGIFTCVTGVSGSGKSTLVNEILYKALAKRIYNAKDKPGRFRKILGAEKIDKIIIIDQSPIGRTPRSNPATYTGAFAPIRDVFAMLPESKARGYLPGRFSFNVKGGRCEACQGDGVKKVEMHFLADVYVTCEVCKGARYNRETLEIRYKGRNISEVLDMILEEALEFFKNIPRIHRKLRMLNDVGLGYIKVGQFATTLSGGEAQRVKLATELSKIGTGRTIYILDEPTTGLHFADVDKLLSVLHRLTDAGNTVIVIEHNLEVIKTADYVIDLGPEGGDEGGRVVAKGTPEEIAGCAGSYTGQFLKKILK</sequence>
<organism evidence="18 19">
    <name type="scientific">Candidatus Desantisbacteria bacterium CG_4_10_14_0_8_um_filter_48_22</name>
    <dbReference type="NCBI Taxonomy" id="1974543"/>
    <lineage>
        <taxon>Bacteria</taxon>
        <taxon>Candidatus Desantisiibacteriota</taxon>
    </lineage>
</organism>
<keyword evidence="12" id="KW-0238">DNA-binding</keyword>
<name>A0A2M7S6F2_9BACT</name>
<keyword evidence="4" id="KW-0677">Repeat</keyword>
<evidence type="ECO:0000256" key="12">
    <source>
        <dbReference type="ARBA" id="ARBA00023125"/>
    </source>
</evidence>
<dbReference type="EMBL" id="PFMR01000287">
    <property type="protein sequence ID" value="PIZ14988.1"/>
    <property type="molecule type" value="Genomic_DNA"/>
</dbReference>
<evidence type="ECO:0000256" key="1">
    <source>
        <dbReference type="ARBA" id="ARBA00004496"/>
    </source>
</evidence>
<dbReference type="FunFam" id="1.20.1580.10:FF:000002">
    <property type="entry name" value="UvrABC system protein A"/>
    <property type="match status" value="1"/>
</dbReference>
<keyword evidence="8" id="KW-0863">Zinc-finger</keyword>
<evidence type="ECO:0000313" key="18">
    <source>
        <dbReference type="EMBL" id="PIZ14988.1"/>
    </source>
</evidence>
<keyword evidence="11" id="KW-0267">Excision nuclease</keyword>
<dbReference type="InterPro" id="IPR027417">
    <property type="entry name" value="P-loop_NTPase"/>
</dbReference>
<keyword evidence="5" id="KW-0547">Nucleotide-binding</keyword>
<dbReference type="Gene3D" id="1.10.8.280">
    <property type="entry name" value="ABC transporter ATPase domain-like"/>
    <property type="match status" value="1"/>
</dbReference>
<gene>
    <name evidence="18" type="ORF">COY52_10545</name>
</gene>
<dbReference type="InterPro" id="IPR041552">
    <property type="entry name" value="UvrA_DNA-bd"/>
</dbReference>
<evidence type="ECO:0000256" key="13">
    <source>
        <dbReference type="ARBA" id="ARBA00023204"/>
    </source>
</evidence>
<dbReference type="InterPro" id="IPR041102">
    <property type="entry name" value="UvrA_inter"/>
</dbReference>
<comment type="subcellular location">
    <subcellularLocation>
        <location evidence="1">Cytoplasm</location>
    </subcellularLocation>
</comment>
<protein>
    <recommendedName>
        <fullName evidence="15">UvrABC system protein A</fullName>
    </recommendedName>
    <alternativeName>
        <fullName evidence="16">Excinuclease ABC subunit A</fullName>
    </alternativeName>
</protein>
<evidence type="ECO:0000256" key="6">
    <source>
        <dbReference type="ARBA" id="ARBA00022763"/>
    </source>
</evidence>
<dbReference type="AlphaFoldDB" id="A0A2M7S6F2"/>
<dbReference type="GO" id="GO:0004518">
    <property type="term" value="F:nuclease activity"/>
    <property type="evidence" value="ECO:0007669"/>
    <property type="project" value="UniProtKB-KW"/>
</dbReference>
<keyword evidence="7" id="KW-0228">DNA excision</keyword>
<dbReference type="GO" id="GO:0005737">
    <property type="term" value="C:cytoplasm"/>
    <property type="evidence" value="ECO:0007669"/>
    <property type="project" value="UniProtKB-SubCell"/>
</dbReference>
<evidence type="ECO:0000259" key="17">
    <source>
        <dbReference type="PROSITE" id="PS50893"/>
    </source>
</evidence>
<dbReference type="InterPro" id="IPR013815">
    <property type="entry name" value="ATP_grasp_subdomain_1"/>
</dbReference>
<evidence type="ECO:0000256" key="4">
    <source>
        <dbReference type="ARBA" id="ARBA00022737"/>
    </source>
</evidence>
<dbReference type="SMART" id="SM00382">
    <property type="entry name" value="AAA"/>
    <property type="match status" value="1"/>
</dbReference>
<dbReference type="GO" id="GO:0008270">
    <property type="term" value="F:zinc ion binding"/>
    <property type="evidence" value="ECO:0007669"/>
    <property type="project" value="UniProtKB-KW"/>
</dbReference>
<dbReference type="Pfam" id="PF17755">
    <property type="entry name" value="UvrA_DNA-bind"/>
    <property type="match status" value="1"/>
</dbReference>
<feature type="domain" description="ABC transporter" evidence="17">
    <location>
        <begin position="585"/>
        <end position="921"/>
    </location>
</feature>
<dbReference type="PROSITE" id="PS00211">
    <property type="entry name" value="ABC_TRANSPORTER_1"/>
    <property type="match status" value="1"/>
</dbReference>
<evidence type="ECO:0000256" key="14">
    <source>
        <dbReference type="ARBA" id="ARBA00038000"/>
    </source>
</evidence>
<keyword evidence="10" id="KW-0067">ATP-binding</keyword>
<dbReference type="GO" id="GO:0009380">
    <property type="term" value="C:excinuclease repair complex"/>
    <property type="evidence" value="ECO:0007669"/>
    <property type="project" value="InterPro"/>
</dbReference>
<dbReference type="PANTHER" id="PTHR43152">
    <property type="entry name" value="UVRABC SYSTEM PROTEIN A"/>
    <property type="match status" value="1"/>
</dbReference>
<keyword evidence="2" id="KW-0963">Cytoplasm</keyword>
<evidence type="ECO:0000256" key="15">
    <source>
        <dbReference type="ARBA" id="ARBA00039316"/>
    </source>
</evidence>
<dbReference type="InterPro" id="IPR003439">
    <property type="entry name" value="ABC_transporter-like_ATP-bd"/>
</dbReference>
<comment type="caution">
    <text evidence="18">The sequence shown here is derived from an EMBL/GenBank/DDBJ whole genome shotgun (WGS) entry which is preliminary data.</text>
</comment>
<dbReference type="SUPFAM" id="SSF52540">
    <property type="entry name" value="P-loop containing nucleoside triphosphate hydrolases"/>
    <property type="match status" value="2"/>
</dbReference>
<dbReference type="NCBIfam" id="TIGR00630">
    <property type="entry name" value="uvra"/>
    <property type="match status" value="1"/>
</dbReference>
<reference evidence="19" key="1">
    <citation type="submission" date="2017-09" db="EMBL/GenBank/DDBJ databases">
        <title>Depth-based differentiation of microbial function through sediment-hosted aquifers and enrichment of novel symbionts in the deep terrestrial subsurface.</title>
        <authorList>
            <person name="Probst A.J."/>
            <person name="Ladd B."/>
            <person name="Jarett J.K."/>
            <person name="Geller-Mcgrath D.E."/>
            <person name="Sieber C.M.K."/>
            <person name="Emerson J.B."/>
            <person name="Anantharaman K."/>
            <person name="Thomas B.C."/>
            <person name="Malmstrom R."/>
            <person name="Stieglmeier M."/>
            <person name="Klingl A."/>
            <person name="Woyke T."/>
            <person name="Ryan C.M."/>
            <person name="Banfield J.F."/>
        </authorList>
    </citation>
    <scope>NUCLEOTIDE SEQUENCE [LARGE SCALE GENOMIC DNA]</scope>
</reference>
<evidence type="ECO:0000313" key="19">
    <source>
        <dbReference type="Proteomes" id="UP000229307"/>
    </source>
</evidence>
<dbReference type="GO" id="GO:0005524">
    <property type="term" value="F:ATP binding"/>
    <property type="evidence" value="ECO:0007669"/>
    <property type="project" value="UniProtKB-KW"/>
</dbReference>
<evidence type="ECO:0000256" key="3">
    <source>
        <dbReference type="ARBA" id="ARBA00022723"/>
    </source>
</evidence>
<evidence type="ECO:0000256" key="2">
    <source>
        <dbReference type="ARBA" id="ARBA00022490"/>
    </source>
</evidence>
<feature type="domain" description="ABC transporter" evidence="17">
    <location>
        <begin position="323"/>
        <end position="574"/>
    </location>
</feature>
<evidence type="ECO:0000256" key="7">
    <source>
        <dbReference type="ARBA" id="ARBA00022769"/>
    </source>
</evidence>
<keyword evidence="3" id="KW-0479">Metal-binding</keyword>
<dbReference type="NCBIfam" id="NF001503">
    <property type="entry name" value="PRK00349.1"/>
    <property type="match status" value="1"/>
</dbReference>
<evidence type="ECO:0000256" key="11">
    <source>
        <dbReference type="ARBA" id="ARBA00022881"/>
    </source>
</evidence>
<keyword evidence="13" id="KW-0234">DNA repair</keyword>
<dbReference type="PROSITE" id="PS50893">
    <property type="entry name" value="ABC_TRANSPORTER_2"/>
    <property type="match status" value="2"/>
</dbReference>